<dbReference type="FunFam" id="3.90.180.10:FF:000032">
    <property type="entry name" value="Probable polyketide synthase pks1"/>
    <property type="match status" value="1"/>
</dbReference>
<protein>
    <recommendedName>
        <fullName evidence="11">6-deoxyerythronolide-B synthase</fullName>
        <ecNumber evidence="11">2.3.1.94</ecNumber>
    </recommendedName>
</protein>
<dbReference type="InterPro" id="IPR016039">
    <property type="entry name" value="Thiolase-like"/>
</dbReference>
<dbReference type="EC" id="2.3.1.94" evidence="11"/>
<dbReference type="Pfam" id="PF00698">
    <property type="entry name" value="Acyl_transf_1"/>
    <property type="match status" value="3"/>
</dbReference>
<dbReference type="PANTHER" id="PTHR43775:SF51">
    <property type="entry name" value="INACTIVE PHENOLPHTHIOCEROL SYNTHESIS POLYKETIDE SYNTHASE TYPE I PKS1-RELATED"/>
    <property type="match status" value="1"/>
</dbReference>
<dbReference type="Proteomes" id="UP001236014">
    <property type="component" value="Chromosome"/>
</dbReference>
<dbReference type="SMART" id="SM00829">
    <property type="entry name" value="PKS_ER"/>
    <property type="match status" value="1"/>
</dbReference>
<dbReference type="SMART" id="SM01294">
    <property type="entry name" value="PKS_PP_betabranch"/>
    <property type="match status" value="3"/>
</dbReference>
<dbReference type="SUPFAM" id="SSF51735">
    <property type="entry name" value="NAD(P)-binding Rossmann-fold domains"/>
    <property type="match status" value="7"/>
</dbReference>
<dbReference type="EMBL" id="CP127294">
    <property type="protein sequence ID" value="WIX84130.1"/>
    <property type="molecule type" value="Genomic_DNA"/>
</dbReference>
<dbReference type="InterPro" id="IPR011032">
    <property type="entry name" value="GroES-like_sf"/>
</dbReference>
<dbReference type="Pfam" id="PF02801">
    <property type="entry name" value="Ketoacyl-synt_C"/>
    <property type="match status" value="2"/>
</dbReference>
<dbReference type="SUPFAM" id="SSF50129">
    <property type="entry name" value="GroES-like"/>
    <property type="match status" value="1"/>
</dbReference>
<keyword evidence="5" id="KW-0511">Multifunctional enzyme</keyword>
<comment type="catalytic activity">
    <reaction evidence="7">
        <text>6 (S)-methylmalonyl-CoA + propanoyl-CoA + 6 NADPH + 12 H(+) = 6-deoxyerythronolide B + 6 CO2 + 6 NADP(+) + 7 CoA + H2O</text>
        <dbReference type="Rhea" id="RHEA:23068"/>
        <dbReference type="ChEBI" id="CHEBI:15377"/>
        <dbReference type="ChEBI" id="CHEBI:15378"/>
        <dbReference type="ChEBI" id="CHEBI:16089"/>
        <dbReference type="ChEBI" id="CHEBI:16526"/>
        <dbReference type="ChEBI" id="CHEBI:57287"/>
        <dbReference type="ChEBI" id="CHEBI:57327"/>
        <dbReference type="ChEBI" id="CHEBI:57392"/>
        <dbReference type="ChEBI" id="CHEBI:57783"/>
        <dbReference type="ChEBI" id="CHEBI:58349"/>
        <dbReference type="EC" id="2.3.1.94"/>
    </reaction>
</comment>
<evidence type="ECO:0000256" key="9">
    <source>
        <dbReference type="ARBA" id="ARBA00060622"/>
    </source>
</evidence>
<dbReference type="Pfam" id="PF16197">
    <property type="entry name" value="KAsynt_C_assoc"/>
    <property type="match status" value="3"/>
</dbReference>
<dbReference type="InterPro" id="IPR049552">
    <property type="entry name" value="PKS_DH_N"/>
</dbReference>
<dbReference type="FunFam" id="3.40.47.10:FF:000019">
    <property type="entry name" value="Polyketide synthase type I"/>
    <property type="match status" value="2"/>
</dbReference>
<organism evidence="16 17">
    <name type="scientific">Amycolatopsis carbonis</name>
    <dbReference type="NCBI Taxonomy" id="715471"/>
    <lineage>
        <taxon>Bacteria</taxon>
        <taxon>Bacillati</taxon>
        <taxon>Actinomycetota</taxon>
        <taxon>Actinomycetes</taxon>
        <taxon>Pseudonocardiales</taxon>
        <taxon>Pseudonocardiaceae</taxon>
        <taxon>Amycolatopsis</taxon>
    </lineage>
</organism>
<comment type="subunit">
    <text evidence="10">Homodimer. Erythronolide synthase is composed of EryAI, EryAII and EryAIII multimodular (2 modules) polypeptides each coding for a functional synthase subunit which participates in 2 of the six FAS-like elongation steps required for formation of the polyketide. Module 1, 2, 3, 4, 5, and 6 participating in biosynthesis steps 1, 2, 3, 4, 5, and 6, respectively.</text>
</comment>
<dbReference type="GO" id="GO:0031177">
    <property type="term" value="F:phosphopantetheine binding"/>
    <property type="evidence" value="ECO:0007669"/>
    <property type="project" value="InterPro"/>
</dbReference>
<dbReference type="InterPro" id="IPR055123">
    <property type="entry name" value="SpnB-like_Rossmann"/>
</dbReference>
<dbReference type="CDD" id="cd05195">
    <property type="entry name" value="enoyl_red"/>
    <property type="match status" value="1"/>
</dbReference>
<feature type="active site" description="Proton donor; for dehydratase activity" evidence="12">
    <location>
        <position position="725"/>
    </location>
</feature>
<dbReference type="PROSITE" id="PS50075">
    <property type="entry name" value="CARRIER"/>
    <property type="match status" value="3"/>
</dbReference>
<dbReference type="InterPro" id="IPR002364">
    <property type="entry name" value="Quin_OxRdtase/zeta-crystal_CS"/>
</dbReference>
<evidence type="ECO:0000256" key="3">
    <source>
        <dbReference type="ARBA" id="ARBA00022679"/>
    </source>
</evidence>
<evidence type="ECO:0000256" key="8">
    <source>
        <dbReference type="ARBA" id="ARBA00060158"/>
    </source>
</evidence>
<dbReference type="FunFam" id="1.10.1200.10:FF:000007">
    <property type="entry name" value="Probable polyketide synthase pks17"/>
    <property type="match status" value="3"/>
</dbReference>
<evidence type="ECO:0000313" key="16">
    <source>
        <dbReference type="EMBL" id="WIX84130.1"/>
    </source>
</evidence>
<dbReference type="Pfam" id="PF22953">
    <property type="entry name" value="SpnB_Rossmann"/>
    <property type="match status" value="2"/>
</dbReference>
<dbReference type="SUPFAM" id="SSF52151">
    <property type="entry name" value="FabD/lysophospholipase-like"/>
    <property type="match status" value="3"/>
</dbReference>
<dbReference type="InterPro" id="IPR036736">
    <property type="entry name" value="ACP-like_sf"/>
</dbReference>
<evidence type="ECO:0000259" key="14">
    <source>
        <dbReference type="PROSITE" id="PS52004"/>
    </source>
</evidence>
<dbReference type="InterPro" id="IPR001227">
    <property type="entry name" value="Ac_transferase_dom_sf"/>
</dbReference>
<keyword evidence="17" id="KW-1185">Reference proteome</keyword>
<dbReference type="PROSITE" id="PS52019">
    <property type="entry name" value="PKS_MFAS_DH"/>
    <property type="match status" value="1"/>
</dbReference>
<dbReference type="CDD" id="cd00833">
    <property type="entry name" value="PKS"/>
    <property type="match status" value="2"/>
</dbReference>
<dbReference type="InterPro" id="IPR057326">
    <property type="entry name" value="KR_dom"/>
</dbReference>
<dbReference type="Gene3D" id="3.90.180.10">
    <property type="entry name" value="Medium-chain alcohol dehydrogenases, catalytic domain"/>
    <property type="match status" value="1"/>
</dbReference>
<dbReference type="Pfam" id="PF21089">
    <property type="entry name" value="PKS_DH_N"/>
    <property type="match status" value="1"/>
</dbReference>
<evidence type="ECO:0000256" key="12">
    <source>
        <dbReference type="PROSITE-ProRule" id="PRU01363"/>
    </source>
</evidence>
<dbReference type="InterPro" id="IPR016036">
    <property type="entry name" value="Malonyl_transacylase_ACP-bd"/>
</dbReference>
<dbReference type="Pfam" id="PF08659">
    <property type="entry name" value="KR"/>
    <property type="match status" value="3"/>
</dbReference>
<evidence type="ECO:0000256" key="7">
    <source>
        <dbReference type="ARBA" id="ARBA00052442"/>
    </source>
</evidence>
<evidence type="ECO:0000256" key="11">
    <source>
        <dbReference type="ARBA" id="ARBA00066981"/>
    </source>
</evidence>
<comment type="pathway">
    <text evidence="9">Antibiotic biosynthesis; erythromycin biosynthesis.</text>
</comment>
<dbReference type="Pfam" id="PF00550">
    <property type="entry name" value="PP-binding"/>
    <property type="match status" value="3"/>
</dbReference>
<dbReference type="Gene3D" id="3.30.70.3290">
    <property type="match status" value="3"/>
</dbReference>
<dbReference type="SUPFAM" id="SSF53901">
    <property type="entry name" value="Thiolase-like"/>
    <property type="match status" value="3"/>
</dbReference>
<feature type="region of interest" description="N-terminal hotdog fold" evidence="12">
    <location>
        <begin position="528"/>
        <end position="651"/>
    </location>
</feature>
<keyword evidence="6" id="KW-0012">Acyltransferase</keyword>
<evidence type="ECO:0000259" key="13">
    <source>
        <dbReference type="PROSITE" id="PS50075"/>
    </source>
</evidence>
<dbReference type="GO" id="GO:0047879">
    <property type="term" value="F:erythronolide synthase activity"/>
    <property type="evidence" value="ECO:0007669"/>
    <property type="project" value="UniProtKB-EC"/>
</dbReference>
<dbReference type="InterPro" id="IPR018201">
    <property type="entry name" value="Ketoacyl_synth_AS"/>
</dbReference>
<dbReference type="PROSITE" id="PS01162">
    <property type="entry name" value="QOR_ZETA_CRYSTAL"/>
    <property type="match status" value="1"/>
</dbReference>
<evidence type="ECO:0000313" key="17">
    <source>
        <dbReference type="Proteomes" id="UP001236014"/>
    </source>
</evidence>
<dbReference type="InterPro" id="IPR013968">
    <property type="entry name" value="PKS_KR"/>
</dbReference>
<dbReference type="SMART" id="SM00825">
    <property type="entry name" value="PKS_KS"/>
    <property type="match status" value="2"/>
</dbReference>
<accession>A0A9Y2MWP0</accession>
<feature type="domain" description="Ketosynthase family 3 (KS3)" evidence="14">
    <location>
        <begin position="1689"/>
        <end position="2109"/>
    </location>
</feature>
<keyword evidence="2" id="KW-0597">Phosphoprotein</keyword>
<dbReference type="InterPro" id="IPR020806">
    <property type="entry name" value="PKS_PP-bd"/>
</dbReference>
<evidence type="ECO:0000259" key="15">
    <source>
        <dbReference type="PROSITE" id="PS52019"/>
    </source>
</evidence>
<dbReference type="GO" id="GO:0006633">
    <property type="term" value="P:fatty acid biosynthetic process"/>
    <property type="evidence" value="ECO:0007669"/>
    <property type="project" value="InterPro"/>
</dbReference>
<dbReference type="InterPro" id="IPR013154">
    <property type="entry name" value="ADH-like_N"/>
</dbReference>
<dbReference type="InterPro" id="IPR006162">
    <property type="entry name" value="Ppantetheine_attach_site"/>
</dbReference>
<feature type="domain" description="PKS/mFAS DH" evidence="15">
    <location>
        <begin position="528"/>
        <end position="802"/>
    </location>
</feature>
<keyword evidence="1" id="KW-0596">Phosphopantetheine</keyword>
<dbReference type="InterPro" id="IPR036291">
    <property type="entry name" value="NAD(P)-bd_dom_sf"/>
</dbReference>
<dbReference type="SMART" id="SM00826">
    <property type="entry name" value="PKS_DH"/>
    <property type="match status" value="1"/>
</dbReference>
<dbReference type="SUPFAM" id="SSF55048">
    <property type="entry name" value="Probable ACP-binding domain of malonyl-CoA ACP transacylase"/>
    <property type="match status" value="3"/>
</dbReference>
<feature type="domain" description="Carrier" evidence="13">
    <location>
        <begin position="4523"/>
        <end position="4598"/>
    </location>
</feature>
<dbReference type="SMART" id="SM00823">
    <property type="entry name" value="PKS_PP"/>
    <property type="match status" value="3"/>
</dbReference>
<dbReference type="Gene3D" id="1.10.1200.10">
    <property type="entry name" value="ACP-like"/>
    <property type="match status" value="3"/>
</dbReference>
<dbReference type="SMART" id="SM00822">
    <property type="entry name" value="PKS_KR"/>
    <property type="match status" value="3"/>
</dbReference>
<reference evidence="16 17" key="1">
    <citation type="submission" date="2023-06" db="EMBL/GenBank/DDBJ databases">
        <authorList>
            <person name="Oyuntsetseg B."/>
            <person name="Kim S.B."/>
        </authorList>
    </citation>
    <scope>NUCLEOTIDE SEQUENCE [LARGE SCALE GENOMIC DNA]</scope>
    <source>
        <strain evidence="16 17">2-15</strain>
    </source>
</reference>
<evidence type="ECO:0000256" key="2">
    <source>
        <dbReference type="ARBA" id="ARBA00022553"/>
    </source>
</evidence>
<feature type="domain" description="Carrier" evidence="13">
    <location>
        <begin position="1596"/>
        <end position="1671"/>
    </location>
</feature>
<dbReference type="PROSITE" id="PS00606">
    <property type="entry name" value="KS3_1"/>
    <property type="match status" value="2"/>
</dbReference>
<dbReference type="PROSITE" id="PS00012">
    <property type="entry name" value="PHOSPHOPANTETHEINE"/>
    <property type="match status" value="3"/>
</dbReference>
<feature type="region of interest" description="C-terminal hotdog fold" evidence="12">
    <location>
        <begin position="664"/>
        <end position="802"/>
    </location>
</feature>
<dbReference type="FunFam" id="3.40.366.10:FF:000002">
    <property type="entry name" value="Probable polyketide synthase 2"/>
    <property type="match status" value="2"/>
</dbReference>
<dbReference type="SMART" id="SM00827">
    <property type="entry name" value="PKS_AT"/>
    <property type="match status" value="3"/>
</dbReference>
<dbReference type="InterPro" id="IPR042104">
    <property type="entry name" value="PKS_dehydratase_sf"/>
</dbReference>
<dbReference type="CDD" id="cd08956">
    <property type="entry name" value="KR_3_FAS_SDR_x"/>
    <property type="match status" value="2"/>
</dbReference>
<dbReference type="InterPro" id="IPR020843">
    <property type="entry name" value="ER"/>
</dbReference>
<sequence length="4679" mass="491765">MRHGGLPRSLHADRPTTHVDWDSGAVRVLTEAVPWPETGRPRRAGVSAFGISGTNAHVILEQAPAEPDAVVRPDAVGPVPIVVSGQSEPALREQAARLGAFVADAPEMSWADLAWSLATARSAFDHRAVFVPADRAELVSSLAALAAGDQSGLVSGSAGRIALVFSGQGAQRVGMGRELSARFPVFAAALSDVCALLDPLLAGEHALREVMFAEAELLDRTGYTQPALFAWQTAWFRLLQSWGVRPDFLMGHSIGEIGAAHAAGVFSLEDACTLVAARANLMQALPSGGAMLAVSASESDIVPLLGNYGDTVGIAAVNAGHAVVVSGDQDAIADLGRVLGERGHKTTWLRVSHAFHSALMDPMLDGFRAAIGGMTFHEPAVPLVSHVTGDVAGAEVATVDYWVRHVREPVRFADGVATAASKGAAVFVEAGPASTLSSMIGAELDPEHTTVIPAVRKDQDEVTGAVAAVAQLHAVGADVDWAAVFAGLNVEGRRVGLPTYAFQRERFWPGVVVSAAGVGAAGLDVVEHPLLGAGTPLPESDGYVFSGRLSPATQPWLAEHATNGVVILPGTAFVEVVIRAGDAVGCGRIDDLTLHEPLVLPEQDGVDLQVLVGGPEGDGVRPVTVYSRVASPDQPWTRHAVGTVTPTAGADAGWTDPAWPPRDAVPVSLAGFYGHAGRSAFDYGPVFRGLQAVWTRGSEVFAEVVVPPTARELVNRFGLHPALLDAALQANVFAPLAPAEHGRLPFSFSGVALHATGATTLRVRLTATGPDAVRIEAVDPGGSPVVTVESLVLRPLVPELLTRAAASGAPEALLRLEWTPGPEVSAGTAGAWWVLDGYHGEIGDLSNELGVASSLDELVGAGARNVVVPVGGSGGEVAEEVQAMTAAVLGLLQAWLARPELSEARLVFLTRNAVSTTEAQPVADLAAAAVWGLVRSAQTEHPDRFTLLDHDHQPLTRDQLVTAEPQAAIRDHRTLVPRLTVPSGDELLAVPSGAEDAWRLEVSEKGTVDNLVLRAAPSLAEPLGQGQVRVAVRVAGLNFRDVLNALGMYPGDPVPLGLEVAGVVTEVGPDVTDLTPGDRVMGIAPGGFGPVAVTDRRSLVVIPRPWSFAQAATAPVVFLTACHGLRDLAGLRAGESVLIHAGAGGVGMAAIQLARHLGAEVFATAAPAKWDVLRSLGLPDDHIASSRTVDFEERFSATTRGRGVDVVLNSLTGEFVDASLRLLARGGRFVEMGKADLRDAREVAAAHPGVSYQAFDLMEVDLDRIQRMLVELAALFASDALTTLPVTTWDVRRAPEAFRFVSQAKHVGKVALTIPRPPDPRGTVVITGGTGGLGAVLARHLVERREARRLVLISRRGESAPGAAELGAELIGLGAEVTVAACDVADRDRLAEVLAAAQPVTAVVHTAGVLADATVESLTPEAVGRVFEPKVRGAWNLHELTRDTDLSAFVLFSSVGGVTGAAGQANYAAANAFLDALASVRHGQGRPAVSVAWGAWTPEAGMTGALSEVDLERLTRSGMPPMTVDQGLALFDRAVAADRAMLVATRLDRKAAASQSSRLFDALTTRPPARIGAASEGSEDSVLRRLSAMTSTDRTRALTDLVRTQVAAVLGHAVPSAIDPAQAFKELGMDSLTSVELRNRVNKVFGTRLPATEIFNHPTTAQLTDRIAIELGLRQEEAAPAPAVTAADDDPIVIVGMGCRFPGGAGSPEDLWDLVVSGRDAISDFPADRGWDLAALRGGASATRQGGFLYEAPEFDADFFGISPREALAMDPQQRLLLEVSWEALERSGITPDSVGGTRTGVFVGAYHQDYLREKTAARDELGGYLLTGTTSSVMSGRIAYSLGLEGPAVTVDTACSSSLVALHWATQSLRSGECDLALVGGVTVMSTPDIFEEFSRQDGLSVDGRCKPFAESADGTGWSEGVGVLVVQRLSSARAAGRRVLAVVRGSAVNQDGASNGLTAPNGPSQQRVIKDALARAGVSAGEIDAVEAHGTGTRLGDPIEAQALLATLGQGREEDRPVWLGSVKSNIGHTQAAAGVAGIIKMVQAMRHGILPRTLHVDEPTTHVDWAAGGVRVLTEQIPWPETGRPRRAGVSGFGISGTNAHVILEQAPGEAERVTTVDTGAPVPVLVSGRSGSAVRDQAARLVSLLDRDRGLAVTDLAWSLATTRSSFDHRAVVVAADRAELAPKLRALAAGEADPAVVTGVAASSGGVVFVFPGQGSQWSGMGRELLETSPVFREWILKCQEALAPWVTWSLTEVLTGDHAELAERVDVVQPVLWAMMVSLAELWRSYGIHPEAVVGHSQGEIAAACVAGALSLEDGARVVALRAQALREIAGQGGMLSVALSQDEVRHWLARGDGRVSLAAINAAASVVLAGEATVLERLRSEMTEQGIRARRVEVDYASHSPHVEQVRDRVLAALAPITPRTADVKFLSTVDSVWLDGTELDADYWYRNLRQTVRFEPAVRTLLADGYQAFVETSAHPVITVPLSETVEDAGAHAVVTGTLRRDQGSLRRMLTSLATLHTAGVKVDWTRVFGAEGRRVELPTYAFQHQRFWPASAPVEALSGWGYDVVWTPAPQPASPRTPGSWWLIAPAGYEESPLITGLRQELAGAGATADLVVVPAERTDRAALAARIGELAVPTGVVSFLAWHDIPVAQGSEVSLGLTLTATLLQALGDASIQAPVWSVTRGAVSVADLAEVSHPAQTAVWGWGRTAAVEYPRRWGGLIDVPAGEPDAILTARLAQVLMSGGSTEDQLAIRPSGTWARRLARRALTPADVPEWEVPVAGTVLVTGGTGALGGHVARWLATSGVPHLVLLSRQGLQADGARDLEAELTGLGARVTVVACDAADREAMAEVIAGVPAEYPLAGVVHTAVVVDDGIIETVTGEQLATVFRPKVDAAVVLHELTRDLDLAMFVMFSSISATLGGVGLSTYAAANAYLDGLAQYRRAQGLPATSIAWGTWAGDGLASATAAQQNLRRFGMITMAPAPALEGLRRVLERGDATAVIADVDWKQYLSVFTAARPSALLGDLPETRQSTTDQDDSGAKLALDPAVRLRTRLAGLAHADQVRVVLDLVRVQLAAILGYGDSDPIPENRAFRDLGFDSLTAVELRNILSMATGLDLPRTLVFDYPTPTDLARHLLDELSGDGADEPAALAPARVPSDDDPIVVVGMGCRFPGGVSSPEDLWSLVASGGDAISEFPADRGWDLAGLRAGGSTTRLGGFLDEVAEFDAGFFGISPREALAMDPQQRLLLETAWEALERAGIKPASLRGTRTGVFVGSSIQDYIHASMQVREDLEGYLLTGSSSSVLSGRVAYLLGLEGPAITVDTACSSSLVALHWAAQSLLSGECELALAGGVTVMSTAELFLDFTRQGALSVDGRCKAFAETADGAGFSEGVGVLAVERLSSARAAGRRVLAVVRGSAVNQDGASNGLTAPNGPSQQRVIKDALARAGVSAGEIDAVEAHGTGTRLGDPIEAQALLATLGQGREEDRPVWLGSVKSNIGHTQAAAGVAGIIKMVQAMRHGILPRTLHVDEPTTHVDWAAGGVRVLTEQIPWPETGRPRRAGVSGFGISGTNAHVVLEQAPEQPEVEPAGITAPVPLVLSGQSVPAVRGQAARLAELLDGDGDAALADVAWSAALTRSAFDHRAVVVAADRQEALSSLRALAAGEPGPTAVTGEARVSGGVVFVFPGQGSQWAGMGRELLETSAVFRESIQECQDALAPWISWSLTDVLDRADLLERVDVVQPALWAMNVSLAKLWRSHGVEPAAVIGHSQGEIAAACVAGALSLEDGARVVALRAQALRVLAGHGGMLSVALSQDDVREWLVRYDGQLSLAAVNAPTSVVVAGDTAALAHLQNELTGHDIRARRIEVDYASHSPEVEQVRDQVLEKLAPITPRTPGVKFFSTVDEKWLDGTELDAGYWYRNLRRTVGFEPAVRALLADGYRAFIEVSPHPVTTVPLTETAEAAGTPAVVTGTLRRDQGSRHRALTSLASLYAEGIDLDWAAVFAGIGAGGRRVDLPTYAFQRRRYWPEITAHPVQGPRVEDLVLNLDWTTEPDPTGAGAAPRTWWLLDDHHNGVSTLPGELGVSRVVDDLVELGKQLDTGDRAPDALLVPVHGPDGDVTAAVQATTVEVLGLLQQWLAKTEFSGIRLVFLTRDAVSAESTTDLAAAAIWGLVKSAQAEHPGRFTLVDHDRHPLSAGLLAEALATGEPQLAIRAHRVAVPRLAPAREQEPAAPVRWDQGTVVITGGTGGLGAALARHLVAGGRANRLLLLNRRGHDAPGAAELRAELTGLGAEVTITACDIADRARLAEALDAVRPVSAVVHTAVVVADGTIESLTPEAVGRVFEPKVRGAWNLHELTQGDELSAFVLFSAMAGVMGTPGQGNYAAANTFLDALARHRRAGGLPAVSMDWGTWTSDVGLASALSDTDLRRLARTGFPAMSIDNGLALFDRAMTVDEPIVAPVRLDRVAAAAQPSRLLEDLVVRRPEPAGTPTEPETGPRLADRLATLTPTDRIRTMTDLVRGQVAAVLGHTTPDDVRPTQAFKDIGMDSLTSIELRNRLNEATGLRLPTTIAFDNPNPEVLAGHLVAELIGTTTVAVAVTGSVTTQLDALETTFLTVALDATARPMLRKRLRALLGRIDEAPTTSESPQSSVDTASDEDLFAMLDDQLGH</sequence>
<evidence type="ECO:0000256" key="1">
    <source>
        <dbReference type="ARBA" id="ARBA00022450"/>
    </source>
</evidence>
<dbReference type="InterPro" id="IPR014031">
    <property type="entry name" value="Ketoacyl_synth_C"/>
</dbReference>
<gene>
    <name evidence="16" type="ORF">QRX50_37425</name>
</gene>
<dbReference type="InterPro" id="IPR049900">
    <property type="entry name" value="PKS_mFAS_DH"/>
</dbReference>
<dbReference type="InterPro" id="IPR032821">
    <property type="entry name" value="PKS_assoc"/>
</dbReference>
<dbReference type="Gene3D" id="3.40.50.11460">
    <property type="match status" value="1"/>
</dbReference>
<dbReference type="GO" id="GO:0016491">
    <property type="term" value="F:oxidoreductase activity"/>
    <property type="evidence" value="ECO:0007669"/>
    <property type="project" value="InterPro"/>
</dbReference>
<dbReference type="CDD" id="cd08952">
    <property type="entry name" value="KR_1_SDR_x"/>
    <property type="match status" value="1"/>
</dbReference>
<dbReference type="GO" id="GO:0008270">
    <property type="term" value="F:zinc ion binding"/>
    <property type="evidence" value="ECO:0007669"/>
    <property type="project" value="InterPro"/>
</dbReference>
<dbReference type="InterPro" id="IPR016035">
    <property type="entry name" value="Acyl_Trfase/lysoPLipase"/>
</dbReference>
<dbReference type="InterPro" id="IPR014030">
    <property type="entry name" value="Ketoacyl_synth_N"/>
</dbReference>
<dbReference type="GO" id="GO:0004312">
    <property type="term" value="F:fatty acid synthase activity"/>
    <property type="evidence" value="ECO:0007669"/>
    <property type="project" value="TreeGrafter"/>
</dbReference>
<keyword evidence="4" id="KW-0677">Repeat</keyword>
<dbReference type="Gene3D" id="3.40.47.10">
    <property type="match status" value="3"/>
</dbReference>
<dbReference type="GO" id="GO:0004315">
    <property type="term" value="F:3-oxoacyl-[acyl-carrier-protein] synthase activity"/>
    <property type="evidence" value="ECO:0007669"/>
    <property type="project" value="InterPro"/>
</dbReference>
<evidence type="ECO:0000256" key="6">
    <source>
        <dbReference type="ARBA" id="ARBA00023315"/>
    </source>
</evidence>
<dbReference type="SUPFAM" id="SSF47336">
    <property type="entry name" value="ACP-like"/>
    <property type="match status" value="3"/>
</dbReference>
<dbReference type="Gene3D" id="3.40.366.10">
    <property type="entry name" value="Malonyl-Coenzyme A Acyl Carrier Protein, domain 2"/>
    <property type="match status" value="3"/>
</dbReference>
<dbReference type="InterPro" id="IPR050091">
    <property type="entry name" value="PKS_NRPS_Biosynth_Enz"/>
</dbReference>
<dbReference type="Gene3D" id="3.10.129.110">
    <property type="entry name" value="Polyketide synthase dehydratase"/>
    <property type="match status" value="1"/>
</dbReference>
<dbReference type="Pfam" id="PF14765">
    <property type="entry name" value="PS-DH"/>
    <property type="match status" value="1"/>
</dbReference>
<evidence type="ECO:0000256" key="10">
    <source>
        <dbReference type="ARBA" id="ARBA00063272"/>
    </source>
</evidence>
<dbReference type="KEGG" id="acab:QRX50_37425"/>
<dbReference type="Pfam" id="PF13602">
    <property type="entry name" value="ADH_zinc_N_2"/>
    <property type="match status" value="1"/>
</dbReference>
<keyword evidence="3" id="KW-0808">Transferase</keyword>
<evidence type="ECO:0000256" key="5">
    <source>
        <dbReference type="ARBA" id="ARBA00023268"/>
    </source>
</evidence>
<evidence type="ECO:0000256" key="4">
    <source>
        <dbReference type="ARBA" id="ARBA00022737"/>
    </source>
</evidence>
<dbReference type="InterPro" id="IPR049551">
    <property type="entry name" value="PKS_DH_C"/>
</dbReference>
<dbReference type="InterPro" id="IPR020807">
    <property type="entry name" value="PKS_DH"/>
</dbReference>
<name>A0A9Y2MWP0_9PSEU</name>
<feature type="domain" description="Carrier" evidence="13">
    <location>
        <begin position="3073"/>
        <end position="3148"/>
    </location>
</feature>
<dbReference type="Pfam" id="PF08240">
    <property type="entry name" value="ADH_N"/>
    <property type="match status" value="1"/>
</dbReference>
<dbReference type="FunFam" id="3.40.50.720:FF:000209">
    <property type="entry name" value="Polyketide synthase Pks12"/>
    <property type="match status" value="1"/>
</dbReference>
<dbReference type="PROSITE" id="PS52004">
    <property type="entry name" value="KS3_2"/>
    <property type="match status" value="2"/>
</dbReference>
<dbReference type="InterPro" id="IPR020841">
    <property type="entry name" value="PKS_Beta-ketoAc_synthase_dom"/>
</dbReference>
<feature type="active site" description="Proton acceptor; for dehydratase activity" evidence="12">
    <location>
        <position position="560"/>
    </location>
</feature>
<dbReference type="PANTHER" id="PTHR43775">
    <property type="entry name" value="FATTY ACID SYNTHASE"/>
    <property type="match status" value="1"/>
</dbReference>
<feature type="domain" description="Ketosynthase family 3 (KS3)" evidence="14">
    <location>
        <begin position="3168"/>
        <end position="3588"/>
    </location>
</feature>
<dbReference type="Gene3D" id="3.40.50.720">
    <property type="entry name" value="NAD(P)-binding Rossmann-like Domain"/>
    <property type="match status" value="3"/>
</dbReference>
<dbReference type="InterPro" id="IPR009081">
    <property type="entry name" value="PP-bd_ACP"/>
</dbReference>
<dbReference type="Pfam" id="PF00109">
    <property type="entry name" value="ketoacyl-synt"/>
    <property type="match status" value="2"/>
</dbReference>
<dbReference type="InterPro" id="IPR014043">
    <property type="entry name" value="Acyl_transferase_dom"/>
</dbReference>
<comment type="function">
    <text evidence="8">Involved in the biosynthesis of antibiotic erythromycin via the biosynthesis of its aglycone precursor, 6-deoxyerythronolide B (6-dEB).</text>
</comment>
<proteinExistence type="predicted"/>